<keyword evidence="2" id="KW-1185">Reference proteome</keyword>
<dbReference type="EMBL" id="CM042890">
    <property type="protein sequence ID" value="KAI4310404.1"/>
    <property type="molecule type" value="Genomic_DNA"/>
</dbReference>
<dbReference type="Proteomes" id="UP001057402">
    <property type="component" value="Chromosome 11"/>
</dbReference>
<proteinExistence type="predicted"/>
<name>A0ACB9LGI6_9MYRT</name>
<sequence>MDNTRLAIASIGKLMFAQFSELVNDFYNNDLDYSFQGTEIAMASYCSKLQFMANPVTNHMQSAEQHNQDVNSLGLISSRKTAEAVKILKLMSSTFLMALCQAADLRHLEENLKHTVCITVSQTAKKTLTTGIDGALHPSRFCEKDLVRAVEREHVFTYADDPCSATYPLMQKLRQVLVDHVLSDCENEKNLRSSIFQKIVPFEAELKSALPKEIDSCRAAYKVGNPAIPNRIEECRSIPSVQVRPQDPVDGAADWGEGDIARGGDRQGVRCATEALWIRCWSASAIGRDALFPSAKSSSFLLWLLFSHLSFNI</sequence>
<evidence type="ECO:0000313" key="2">
    <source>
        <dbReference type="Proteomes" id="UP001057402"/>
    </source>
</evidence>
<comment type="caution">
    <text evidence="1">The sequence shown here is derived from an EMBL/GenBank/DDBJ whole genome shotgun (WGS) entry which is preliminary data.</text>
</comment>
<reference evidence="2" key="1">
    <citation type="journal article" date="2023" name="Front. Plant Sci.">
        <title>Chromosomal-level genome assembly of Melastoma candidum provides insights into trichome evolution.</title>
        <authorList>
            <person name="Zhong Y."/>
            <person name="Wu W."/>
            <person name="Sun C."/>
            <person name="Zou P."/>
            <person name="Liu Y."/>
            <person name="Dai S."/>
            <person name="Zhou R."/>
        </authorList>
    </citation>
    <scope>NUCLEOTIDE SEQUENCE [LARGE SCALE GENOMIC DNA]</scope>
</reference>
<accession>A0ACB9LGI6</accession>
<evidence type="ECO:0000313" key="1">
    <source>
        <dbReference type="EMBL" id="KAI4310404.1"/>
    </source>
</evidence>
<protein>
    <submittedName>
        <fullName evidence="1">Uncharacterized protein</fullName>
    </submittedName>
</protein>
<organism evidence="1 2">
    <name type="scientific">Melastoma candidum</name>
    <dbReference type="NCBI Taxonomy" id="119954"/>
    <lineage>
        <taxon>Eukaryota</taxon>
        <taxon>Viridiplantae</taxon>
        <taxon>Streptophyta</taxon>
        <taxon>Embryophyta</taxon>
        <taxon>Tracheophyta</taxon>
        <taxon>Spermatophyta</taxon>
        <taxon>Magnoliopsida</taxon>
        <taxon>eudicotyledons</taxon>
        <taxon>Gunneridae</taxon>
        <taxon>Pentapetalae</taxon>
        <taxon>rosids</taxon>
        <taxon>malvids</taxon>
        <taxon>Myrtales</taxon>
        <taxon>Melastomataceae</taxon>
        <taxon>Melastomatoideae</taxon>
        <taxon>Melastomateae</taxon>
        <taxon>Melastoma</taxon>
    </lineage>
</organism>
<gene>
    <name evidence="1" type="ORF">MLD38_035384</name>
</gene>